<dbReference type="Gene3D" id="3.40.50.1980">
    <property type="entry name" value="Nitrogenase molybdenum iron protein domain"/>
    <property type="match status" value="2"/>
</dbReference>
<keyword evidence="4 6" id="KW-0862">Zinc</keyword>
<dbReference type="NCBIfam" id="TIGR00069">
    <property type="entry name" value="hisD"/>
    <property type="match status" value="1"/>
</dbReference>
<keyword evidence="6 7" id="KW-0520">NAD</keyword>
<evidence type="ECO:0000313" key="13">
    <source>
        <dbReference type="EMBL" id="HIH09656.1"/>
    </source>
</evidence>
<evidence type="ECO:0000256" key="6">
    <source>
        <dbReference type="HAMAP-Rule" id="MF_01024"/>
    </source>
</evidence>
<evidence type="ECO:0000256" key="9">
    <source>
        <dbReference type="PIRSR" id="PIRSR000099-2"/>
    </source>
</evidence>
<dbReference type="Proteomes" id="UP000565078">
    <property type="component" value="Unassembled WGS sequence"/>
</dbReference>
<dbReference type="GO" id="GO:0005829">
    <property type="term" value="C:cytosol"/>
    <property type="evidence" value="ECO:0007669"/>
    <property type="project" value="TreeGrafter"/>
</dbReference>
<proteinExistence type="inferred from homology"/>
<dbReference type="AlphaFoldDB" id="A0A7J4J338"/>
<dbReference type="UniPathway" id="UPA00031">
    <property type="reaction ID" value="UER00014"/>
</dbReference>
<dbReference type="SUPFAM" id="SSF53720">
    <property type="entry name" value="ALDH-like"/>
    <property type="match status" value="1"/>
</dbReference>
<dbReference type="HAMAP" id="MF_01024">
    <property type="entry name" value="HisD"/>
    <property type="match status" value="1"/>
</dbReference>
<dbReference type="Gene3D" id="1.20.5.1300">
    <property type="match status" value="1"/>
</dbReference>
<dbReference type="CDD" id="cd06572">
    <property type="entry name" value="Histidinol_dh"/>
    <property type="match status" value="1"/>
</dbReference>
<feature type="binding site" evidence="6 11">
    <location>
        <position position="242"/>
    </location>
    <ligand>
        <name>Zn(2+)</name>
        <dbReference type="ChEBI" id="CHEBI:29105"/>
    </ligand>
</feature>
<comment type="pathway">
    <text evidence="6 7">Amino-acid biosynthesis; L-histidine biosynthesis; L-histidine from 5-phospho-alpha-D-ribose 1-diphosphate: step 9/9.</text>
</comment>
<dbReference type="GO" id="GO:0000105">
    <property type="term" value="P:L-histidine biosynthetic process"/>
    <property type="evidence" value="ECO:0007669"/>
    <property type="project" value="UniProtKB-UniRule"/>
</dbReference>
<comment type="catalytic activity">
    <reaction evidence="6 7">
        <text>L-histidinol + 2 NAD(+) + H2O = L-histidine + 2 NADH + 3 H(+)</text>
        <dbReference type="Rhea" id="RHEA:20641"/>
        <dbReference type="ChEBI" id="CHEBI:15377"/>
        <dbReference type="ChEBI" id="CHEBI:15378"/>
        <dbReference type="ChEBI" id="CHEBI:57540"/>
        <dbReference type="ChEBI" id="CHEBI:57595"/>
        <dbReference type="ChEBI" id="CHEBI:57699"/>
        <dbReference type="ChEBI" id="CHEBI:57945"/>
        <dbReference type="EC" id="1.1.1.23"/>
    </reaction>
</comment>
<dbReference type="EMBL" id="DUGC01000053">
    <property type="protein sequence ID" value="HIH09656.1"/>
    <property type="molecule type" value="Genomic_DNA"/>
</dbReference>
<dbReference type="InterPro" id="IPR022695">
    <property type="entry name" value="Histidinol_DH_monofunct"/>
</dbReference>
<organism evidence="13 14">
    <name type="scientific">Candidatus Iainarchaeum sp</name>
    <dbReference type="NCBI Taxonomy" id="3101447"/>
    <lineage>
        <taxon>Archaea</taxon>
        <taxon>Candidatus Iainarchaeota</taxon>
        <taxon>Candidatus Iainarchaeia</taxon>
        <taxon>Candidatus Iainarchaeales</taxon>
        <taxon>Candidatus Iainarchaeaceae</taxon>
        <taxon>Candidatus Iainarchaeum</taxon>
    </lineage>
</organism>
<dbReference type="EC" id="1.1.1.23" evidence="6 7"/>
<keyword evidence="5 6" id="KW-0560">Oxidoreductase</keyword>
<evidence type="ECO:0000256" key="10">
    <source>
        <dbReference type="PIRSR" id="PIRSR000099-3"/>
    </source>
</evidence>
<dbReference type="Pfam" id="PF00815">
    <property type="entry name" value="Histidinol_dh"/>
    <property type="match status" value="1"/>
</dbReference>
<dbReference type="InterPro" id="IPR012131">
    <property type="entry name" value="Hstdl_DH"/>
</dbReference>
<evidence type="ECO:0000256" key="5">
    <source>
        <dbReference type="ARBA" id="ARBA00023002"/>
    </source>
</evidence>
<evidence type="ECO:0000313" key="14">
    <source>
        <dbReference type="Proteomes" id="UP000565078"/>
    </source>
</evidence>
<dbReference type="PROSITE" id="PS00611">
    <property type="entry name" value="HISOL_DEHYDROGENASE"/>
    <property type="match status" value="1"/>
</dbReference>
<evidence type="ECO:0000256" key="7">
    <source>
        <dbReference type="PIRNR" id="PIRNR000099"/>
    </source>
</evidence>
<feature type="binding site" evidence="6 9">
    <location>
        <position position="117"/>
    </location>
    <ligand>
        <name>NAD(+)</name>
        <dbReference type="ChEBI" id="CHEBI:57540"/>
    </ligand>
</feature>
<evidence type="ECO:0000256" key="1">
    <source>
        <dbReference type="ARBA" id="ARBA00010178"/>
    </source>
</evidence>
<feature type="active site" description="Proton acceptor" evidence="6 8">
    <location>
        <position position="310"/>
    </location>
</feature>
<feature type="binding site" evidence="6 10">
    <location>
        <position position="402"/>
    </location>
    <ligand>
        <name>substrate</name>
    </ligand>
</feature>
<evidence type="ECO:0000256" key="12">
    <source>
        <dbReference type="RuleBase" id="RU004175"/>
    </source>
</evidence>
<keyword evidence="3 6" id="KW-0479">Metal-binding</keyword>
<feature type="binding site" evidence="6 10">
    <location>
        <position position="343"/>
    </location>
    <ligand>
        <name>substrate</name>
    </ligand>
</feature>
<feature type="binding site" evidence="6 10">
    <location>
        <position position="220"/>
    </location>
    <ligand>
        <name>substrate</name>
    </ligand>
</feature>
<comment type="caution">
    <text evidence="13">The sequence shown here is derived from an EMBL/GenBank/DDBJ whole genome shotgun (WGS) entry which is preliminary data.</text>
</comment>
<accession>A0A7J4J338</accession>
<dbReference type="FunFam" id="3.40.50.1980:FF:000001">
    <property type="entry name" value="Histidinol dehydrogenase"/>
    <property type="match status" value="1"/>
</dbReference>
<dbReference type="InterPro" id="IPR016161">
    <property type="entry name" value="Ald_DH/histidinol_DH"/>
</dbReference>
<name>A0A7J4J338_9ARCH</name>
<keyword evidence="6 7" id="KW-0368">Histidine biosynthesis</keyword>
<feature type="binding site" evidence="6 10">
    <location>
        <position position="397"/>
    </location>
    <ligand>
        <name>substrate</name>
    </ligand>
</feature>
<dbReference type="GO" id="GO:0051287">
    <property type="term" value="F:NAD binding"/>
    <property type="evidence" value="ECO:0007669"/>
    <property type="project" value="InterPro"/>
</dbReference>
<feature type="binding site" evidence="6 11">
    <location>
        <position position="402"/>
    </location>
    <ligand>
        <name>Zn(2+)</name>
        <dbReference type="ChEBI" id="CHEBI:29105"/>
    </ligand>
</feature>
<dbReference type="GO" id="GO:0004399">
    <property type="term" value="F:histidinol dehydrogenase activity"/>
    <property type="evidence" value="ECO:0007669"/>
    <property type="project" value="UniProtKB-UniRule"/>
</dbReference>
<dbReference type="PRINTS" id="PR00083">
    <property type="entry name" value="HOLDHDRGNASE"/>
</dbReference>
<feature type="binding site" evidence="6 10">
    <location>
        <position position="242"/>
    </location>
    <ligand>
        <name>substrate</name>
    </ligand>
</feature>
<feature type="binding site" evidence="6 11">
    <location>
        <position position="343"/>
    </location>
    <ligand>
        <name>Zn(2+)</name>
        <dbReference type="ChEBI" id="CHEBI:29105"/>
    </ligand>
</feature>
<feature type="binding site" evidence="6 11">
    <location>
        <position position="245"/>
    </location>
    <ligand>
        <name>Zn(2+)</name>
        <dbReference type="ChEBI" id="CHEBI:29105"/>
    </ligand>
</feature>
<feature type="binding site" evidence="6 9">
    <location>
        <position position="174"/>
    </location>
    <ligand>
        <name>NAD(+)</name>
        <dbReference type="ChEBI" id="CHEBI:57540"/>
    </ligand>
</feature>
<reference evidence="14" key="1">
    <citation type="journal article" date="2020" name="bioRxiv">
        <title>A rank-normalized archaeal taxonomy based on genome phylogeny resolves widespread incomplete and uneven classifications.</title>
        <authorList>
            <person name="Rinke C."/>
            <person name="Chuvochina M."/>
            <person name="Mussig A.J."/>
            <person name="Chaumeil P.-A."/>
            <person name="Waite D.W."/>
            <person name="Whitman W.B."/>
            <person name="Parks D.H."/>
            <person name="Hugenholtz P."/>
        </authorList>
    </citation>
    <scope>NUCLEOTIDE SEQUENCE [LARGE SCALE GENOMIC DNA]</scope>
</reference>
<dbReference type="PIRSF" id="PIRSF000099">
    <property type="entry name" value="Histidinol_dh"/>
    <property type="match status" value="1"/>
</dbReference>
<evidence type="ECO:0000256" key="11">
    <source>
        <dbReference type="PIRSR" id="PIRSR000099-4"/>
    </source>
</evidence>
<dbReference type="InterPro" id="IPR001692">
    <property type="entry name" value="Histidinol_DH_CS"/>
</dbReference>
<dbReference type="PANTHER" id="PTHR21256:SF2">
    <property type="entry name" value="HISTIDINE BIOSYNTHESIS TRIFUNCTIONAL PROTEIN"/>
    <property type="match status" value="1"/>
</dbReference>
<comment type="function">
    <text evidence="6 7">Catalyzes the sequential NAD-dependent oxidations of L-histidinol to L-histidinaldehyde and then to L-histidine.</text>
</comment>
<feature type="active site" description="Proton acceptor" evidence="6 8">
    <location>
        <position position="309"/>
    </location>
</feature>
<evidence type="ECO:0000256" key="2">
    <source>
        <dbReference type="ARBA" id="ARBA00016531"/>
    </source>
</evidence>
<keyword evidence="6 7" id="KW-0028">Amino-acid biosynthesis</keyword>
<comment type="similarity">
    <text evidence="1 6 7 12">Belongs to the histidinol dehydrogenase family.</text>
</comment>
<feature type="binding site" evidence="6 9">
    <location>
        <position position="197"/>
    </location>
    <ligand>
        <name>NAD(+)</name>
        <dbReference type="ChEBI" id="CHEBI:57540"/>
    </ligand>
</feature>
<feature type="binding site" evidence="6 10">
    <location>
        <position position="245"/>
    </location>
    <ligand>
        <name>substrate</name>
    </ligand>
</feature>
<protein>
    <recommendedName>
        <fullName evidence="2 6">Histidinol dehydrogenase</fullName>
        <shortName evidence="6 7">HDH</shortName>
        <ecNumber evidence="6 7">1.1.1.23</ecNumber>
    </recommendedName>
</protein>
<gene>
    <name evidence="6 13" type="primary">hisD</name>
    <name evidence="13" type="ORF">HA254_03205</name>
</gene>
<dbReference type="GO" id="GO:0008270">
    <property type="term" value="F:zinc ion binding"/>
    <property type="evidence" value="ECO:0007669"/>
    <property type="project" value="UniProtKB-UniRule"/>
</dbReference>
<comment type="cofactor">
    <cofactor evidence="6 11">
        <name>Zn(2+)</name>
        <dbReference type="ChEBI" id="CHEBI:29105"/>
    </cofactor>
    <text evidence="6 11">Binds 1 zinc ion per subunit.</text>
</comment>
<evidence type="ECO:0000256" key="8">
    <source>
        <dbReference type="PIRSR" id="PIRSR000099-1"/>
    </source>
</evidence>
<feature type="binding site" evidence="6 10">
    <location>
        <position position="310"/>
    </location>
    <ligand>
        <name>substrate</name>
    </ligand>
</feature>
<dbReference type="PANTHER" id="PTHR21256">
    <property type="entry name" value="HISTIDINOL DEHYDROGENASE HDH"/>
    <property type="match status" value="1"/>
</dbReference>
<evidence type="ECO:0000256" key="3">
    <source>
        <dbReference type="ARBA" id="ARBA00022723"/>
    </source>
</evidence>
<sequence>MKTITADEFWKLPKNKEAEEIDTVRLMLEDIRLRGEEAVNKYSQKFDSQKPYQVTKNEIKEAYKKIDRPTLKAIKEAARRIKDFSKAQFRQIKPFEIKMNGAVLGQKVIPLNSAGCYVPGGRYPLPSTALMCTIPAKVSGVKEVIVCSPKIAPVTIVASDIAGADKIFCIGGVQAIAAMAYGIGIIPKVDKIVGPGNKYVAAAKKQVYGAAGIDFVAGPSEVLIIADDSAKTTYIAADLLAQSEHDVSARPFLVTTSQKVASETGKEIERQLKQLSTKETAAKALENGYMILCKNIKEAIEVANSIAPEHLEIQTKKPEKIIRKLVNYGSLFIGENSAEVFGDYCSGTNHTLPTSGAARYTSGLSPKDFIKTPTYQQISKKGLAKMKQIACALATIEGLQAHKRAAEIRH</sequence>
<evidence type="ECO:0000256" key="4">
    <source>
        <dbReference type="ARBA" id="ARBA00022833"/>
    </source>
</evidence>